<keyword evidence="2" id="KW-1185">Reference proteome</keyword>
<reference evidence="1" key="1">
    <citation type="submission" date="2021-06" db="EMBL/GenBank/DDBJ databases">
        <authorList>
            <person name="Kallberg Y."/>
            <person name="Tangrot J."/>
            <person name="Rosling A."/>
        </authorList>
    </citation>
    <scope>NUCLEOTIDE SEQUENCE</scope>
    <source>
        <strain evidence="1">CL551</strain>
    </source>
</reference>
<proteinExistence type="predicted"/>
<organism evidence="1 2">
    <name type="scientific">Acaulospora morrowiae</name>
    <dbReference type="NCBI Taxonomy" id="94023"/>
    <lineage>
        <taxon>Eukaryota</taxon>
        <taxon>Fungi</taxon>
        <taxon>Fungi incertae sedis</taxon>
        <taxon>Mucoromycota</taxon>
        <taxon>Glomeromycotina</taxon>
        <taxon>Glomeromycetes</taxon>
        <taxon>Diversisporales</taxon>
        <taxon>Acaulosporaceae</taxon>
        <taxon>Acaulospora</taxon>
    </lineage>
</organism>
<accession>A0A9N9EUN8</accession>
<protein>
    <submittedName>
        <fullName evidence="1">4820_t:CDS:1</fullName>
    </submittedName>
</protein>
<comment type="caution">
    <text evidence="1">The sequence shown here is derived from an EMBL/GenBank/DDBJ whole genome shotgun (WGS) entry which is preliminary data.</text>
</comment>
<sequence length="167" mass="19260">VTFDRVEYDPSIASLNESENFEYQQTEDFNTFNDCQYVEKDDKRAIHLNNYYASYSDSNRSSVVPEIDPVDVFMNKIYAFVRRFKRNVLWLGENFLANSLVRGTPFSTSDGVLSDVTVEIKPTNMQIPNDRQSTTIGQIWIQLPLKSLSISHLFKAQRQNLIAFSLA</sequence>
<gene>
    <name evidence="1" type="ORF">AMORRO_LOCUS11872</name>
</gene>
<dbReference type="OrthoDB" id="2123952at2759"/>
<dbReference type="Proteomes" id="UP000789342">
    <property type="component" value="Unassembled WGS sequence"/>
</dbReference>
<evidence type="ECO:0000313" key="1">
    <source>
        <dbReference type="EMBL" id="CAG8696419.1"/>
    </source>
</evidence>
<feature type="non-terminal residue" evidence="1">
    <location>
        <position position="167"/>
    </location>
</feature>
<name>A0A9N9EUN8_9GLOM</name>
<dbReference type="AlphaFoldDB" id="A0A9N9EUN8"/>
<dbReference type="EMBL" id="CAJVPV010016168">
    <property type="protein sequence ID" value="CAG8696419.1"/>
    <property type="molecule type" value="Genomic_DNA"/>
</dbReference>
<evidence type="ECO:0000313" key="2">
    <source>
        <dbReference type="Proteomes" id="UP000789342"/>
    </source>
</evidence>